<evidence type="ECO:0000256" key="10">
    <source>
        <dbReference type="ARBA" id="ARBA00023163"/>
    </source>
</evidence>
<dbReference type="SUPFAM" id="SSF57667">
    <property type="entry name" value="beta-beta-alpha zinc fingers"/>
    <property type="match status" value="3"/>
</dbReference>
<dbReference type="InterPro" id="IPR036236">
    <property type="entry name" value="Znf_C2H2_sf"/>
</dbReference>
<dbReference type="GO" id="GO:0005634">
    <property type="term" value="C:nucleus"/>
    <property type="evidence" value="ECO:0007669"/>
    <property type="project" value="UniProtKB-SubCell"/>
</dbReference>
<keyword evidence="10" id="KW-0804">Transcription</keyword>
<evidence type="ECO:0000256" key="4">
    <source>
        <dbReference type="ARBA" id="ARBA00022723"/>
    </source>
</evidence>
<dbReference type="PROSITE" id="PS00028">
    <property type="entry name" value="ZINC_FINGER_C2H2_1"/>
    <property type="match status" value="5"/>
</dbReference>
<keyword evidence="7" id="KW-0862">Zinc</keyword>
<accession>Q4SVJ4</accession>
<comment type="similarity">
    <text evidence="3">Belongs to the krueppel C2H2-type zinc-finger protein family.</text>
</comment>
<evidence type="ECO:0000256" key="2">
    <source>
        <dbReference type="ARBA" id="ARBA00004123"/>
    </source>
</evidence>
<evidence type="ECO:0000256" key="6">
    <source>
        <dbReference type="ARBA" id="ARBA00022771"/>
    </source>
</evidence>
<name>Q4SVJ4_TETNG</name>
<comment type="subcellular location">
    <subcellularLocation>
        <location evidence="2">Nucleus</location>
    </subcellularLocation>
</comment>
<comment type="caution">
    <text evidence="14">The sequence shown here is derived from an EMBL/GenBank/DDBJ whole genome shotgun (WGS) entry which is preliminary data.</text>
</comment>
<dbReference type="PANTHER" id="PTHR14196:SF12">
    <property type="entry name" value="ZINC FINGER PROTEIN 208-LIKE"/>
    <property type="match status" value="1"/>
</dbReference>
<dbReference type="FunFam" id="3.30.160.60:FF:001506">
    <property type="entry name" value="Zinc finger protein"/>
    <property type="match status" value="1"/>
</dbReference>
<evidence type="ECO:0000256" key="1">
    <source>
        <dbReference type="ARBA" id="ARBA00003767"/>
    </source>
</evidence>
<feature type="domain" description="C2H2-type" evidence="13">
    <location>
        <begin position="259"/>
        <end position="286"/>
    </location>
</feature>
<dbReference type="PROSITE" id="PS50157">
    <property type="entry name" value="ZINC_FINGER_C2H2_2"/>
    <property type="match status" value="5"/>
</dbReference>
<gene>
    <name evidence="14" type="ORF">GSTENG00011944001</name>
</gene>
<evidence type="ECO:0000256" key="8">
    <source>
        <dbReference type="ARBA" id="ARBA00023015"/>
    </source>
</evidence>
<evidence type="ECO:0000256" key="3">
    <source>
        <dbReference type="ARBA" id="ARBA00006991"/>
    </source>
</evidence>
<dbReference type="OrthoDB" id="6077919at2759"/>
<keyword evidence="9" id="KW-0238">DNA-binding</keyword>
<feature type="domain" description="C2H2-type" evidence="13">
    <location>
        <begin position="202"/>
        <end position="229"/>
    </location>
</feature>
<dbReference type="AlphaFoldDB" id="Q4SVJ4"/>
<dbReference type="Pfam" id="PF00096">
    <property type="entry name" value="zf-C2H2"/>
    <property type="match status" value="5"/>
</dbReference>
<dbReference type="GO" id="GO:0000981">
    <property type="term" value="F:DNA-binding transcription factor activity, RNA polymerase II-specific"/>
    <property type="evidence" value="ECO:0007669"/>
    <property type="project" value="TreeGrafter"/>
</dbReference>
<dbReference type="FunFam" id="3.30.160.60:FF:001049">
    <property type="entry name" value="zinc finger protein 319"/>
    <property type="match status" value="1"/>
</dbReference>
<dbReference type="InterPro" id="IPR050717">
    <property type="entry name" value="C2H2-ZF_Transcription_Reg"/>
</dbReference>
<evidence type="ECO:0000256" key="11">
    <source>
        <dbReference type="ARBA" id="ARBA00023242"/>
    </source>
</evidence>
<organism evidence="14">
    <name type="scientific">Tetraodon nigroviridis</name>
    <name type="common">Spotted green pufferfish</name>
    <name type="synonym">Chelonodon nigroviridis</name>
    <dbReference type="NCBI Taxonomy" id="99883"/>
    <lineage>
        <taxon>Eukaryota</taxon>
        <taxon>Metazoa</taxon>
        <taxon>Chordata</taxon>
        <taxon>Craniata</taxon>
        <taxon>Vertebrata</taxon>
        <taxon>Euteleostomi</taxon>
        <taxon>Actinopterygii</taxon>
        <taxon>Neopterygii</taxon>
        <taxon>Teleostei</taxon>
        <taxon>Neoteleostei</taxon>
        <taxon>Acanthomorphata</taxon>
        <taxon>Eupercaria</taxon>
        <taxon>Tetraodontiformes</taxon>
        <taxon>Tetradontoidea</taxon>
        <taxon>Tetraodontidae</taxon>
        <taxon>Tetraodon</taxon>
    </lineage>
</organism>
<keyword evidence="4" id="KW-0479">Metal-binding</keyword>
<evidence type="ECO:0000256" key="12">
    <source>
        <dbReference type="PROSITE-ProRule" id="PRU00042"/>
    </source>
</evidence>
<evidence type="ECO:0000256" key="9">
    <source>
        <dbReference type="ARBA" id="ARBA00023125"/>
    </source>
</evidence>
<evidence type="ECO:0000256" key="5">
    <source>
        <dbReference type="ARBA" id="ARBA00022737"/>
    </source>
</evidence>
<dbReference type="SMART" id="SM00355">
    <property type="entry name" value="ZnF_C2H2"/>
    <property type="match status" value="5"/>
</dbReference>
<dbReference type="GO" id="GO:0008270">
    <property type="term" value="F:zinc ion binding"/>
    <property type="evidence" value="ECO:0007669"/>
    <property type="project" value="UniProtKB-KW"/>
</dbReference>
<feature type="domain" description="C2H2-type" evidence="13">
    <location>
        <begin position="287"/>
        <end position="315"/>
    </location>
</feature>
<dbReference type="PANTHER" id="PTHR14196">
    <property type="entry name" value="ODD-SKIPPED - RELATED"/>
    <property type="match status" value="1"/>
</dbReference>
<comment type="function">
    <text evidence="1">May be involved in transcriptional regulation.</text>
</comment>
<feature type="domain" description="C2H2-type" evidence="13">
    <location>
        <begin position="230"/>
        <end position="258"/>
    </location>
</feature>
<dbReference type="Gene3D" id="3.30.160.60">
    <property type="entry name" value="Classic Zinc Finger"/>
    <property type="match status" value="5"/>
</dbReference>
<protein>
    <submittedName>
        <fullName evidence="14">(spotted green pufferfish) hypothetical protein</fullName>
    </submittedName>
</protein>
<dbReference type="EMBL" id="CAAE01013757">
    <property type="protein sequence ID" value="CAF95338.1"/>
    <property type="molecule type" value="Genomic_DNA"/>
</dbReference>
<proteinExistence type="inferred from homology"/>
<keyword evidence="6 12" id="KW-0863">Zinc-finger</keyword>
<dbReference type="KEGG" id="tng:GSTEN00011944G001"/>
<keyword evidence="11" id="KW-0539">Nucleus</keyword>
<keyword evidence="5" id="KW-0677">Repeat</keyword>
<dbReference type="FunFam" id="3.30.160.60:FF:001158">
    <property type="entry name" value="zinc finger protein 22"/>
    <property type="match status" value="1"/>
</dbReference>
<dbReference type="GO" id="GO:0000977">
    <property type="term" value="F:RNA polymerase II transcription regulatory region sequence-specific DNA binding"/>
    <property type="evidence" value="ECO:0007669"/>
    <property type="project" value="TreeGrafter"/>
</dbReference>
<dbReference type="FunFam" id="3.30.160.60:FF:000585">
    <property type="entry name" value="zinc finger protein 784"/>
    <property type="match status" value="1"/>
</dbReference>
<reference evidence="14" key="2">
    <citation type="submission" date="2004-02" db="EMBL/GenBank/DDBJ databases">
        <authorList>
            <consortium name="Genoscope"/>
            <consortium name="Whitehead Institute Centre for Genome Research"/>
        </authorList>
    </citation>
    <scope>NUCLEOTIDE SEQUENCE</scope>
</reference>
<keyword evidence="8" id="KW-0805">Transcription regulation</keyword>
<reference evidence="14" key="1">
    <citation type="journal article" date="2004" name="Nature">
        <title>Genome duplication in the teleost fish Tetraodon nigroviridis reveals the early vertebrate proto-karyotype.</title>
        <authorList>
            <person name="Jaillon O."/>
            <person name="Aury J.-M."/>
            <person name="Brunet F."/>
            <person name="Petit J.-L."/>
            <person name="Stange-Thomann N."/>
            <person name="Mauceli E."/>
            <person name="Bouneau L."/>
            <person name="Fischer C."/>
            <person name="Ozouf-Costaz C."/>
            <person name="Bernot A."/>
            <person name="Nicaud S."/>
            <person name="Jaffe D."/>
            <person name="Fisher S."/>
            <person name="Lutfalla G."/>
            <person name="Dossat C."/>
            <person name="Segurens B."/>
            <person name="Dasilva C."/>
            <person name="Salanoubat M."/>
            <person name="Levy M."/>
            <person name="Boudet N."/>
            <person name="Castellano S."/>
            <person name="Anthouard V."/>
            <person name="Jubin C."/>
            <person name="Castelli V."/>
            <person name="Katinka M."/>
            <person name="Vacherie B."/>
            <person name="Biemont C."/>
            <person name="Skalli Z."/>
            <person name="Cattolico L."/>
            <person name="Poulain J."/>
            <person name="De Berardinis V."/>
            <person name="Cruaud C."/>
            <person name="Duprat S."/>
            <person name="Brottier P."/>
            <person name="Coutanceau J.-P."/>
            <person name="Gouzy J."/>
            <person name="Parra G."/>
            <person name="Lardier G."/>
            <person name="Chapple C."/>
            <person name="McKernan K.J."/>
            <person name="McEwan P."/>
            <person name="Bosak S."/>
            <person name="Kellis M."/>
            <person name="Volff J.-N."/>
            <person name="Guigo R."/>
            <person name="Zody M.C."/>
            <person name="Mesirov J."/>
            <person name="Lindblad-Toh K."/>
            <person name="Birren B."/>
            <person name="Nusbaum C."/>
            <person name="Kahn D."/>
            <person name="Robinson-Rechavi M."/>
            <person name="Laudet V."/>
            <person name="Schachter V."/>
            <person name="Quetier F."/>
            <person name="Saurin W."/>
            <person name="Scarpelli C."/>
            <person name="Wincker P."/>
            <person name="Lander E.S."/>
            <person name="Weissenbach J."/>
            <person name="Roest Crollius H."/>
        </authorList>
    </citation>
    <scope>NUCLEOTIDE SEQUENCE [LARGE SCALE GENOMIC DNA]</scope>
</reference>
<evidence type="ECO:0000313" key="14">
    <source>
        <dbReference type="EMBL" id="CAF95338.1"/>
    </source>
</evidence>
<feature type="domain" description="C2H2-type" evidence="13">
    <location>
        <begin position="174"/>
        <end position="201"/>
    </location>
</feature>
<dbReference type="FunFam" id="3.30.160.60:FF:002343">
    <property type="entry name" value="Zinc finger protein 33A"/>
    <property type="match status" value="1"/>
</dbReference>
<evidence type="ECO:0000259" key="13">
    <source>
        <dbReference type="PROSITE" id="PS50157"/>
    </source>
</evidence>
<dbReference type="InterPro" id="IPR013087">
    <property type="entry name" value="Znf_C2H2_type"/>
</dbReference>
<evidence type="ECO:0000256" key="7">
    <source>
        <dbReference type="ARBA" id="ARBA00022833"/>
    </source>
</evidence>
<sequence>MSSVDYLREFINRRLSAAAEEIFGVFQKAIVEYEEEINRQRRLLDIVCKSEMKLPATGEDEEEEEAFTDQQPCDLERTSILDLRKLQAPYIKEEREEDCSVREEEEQETSEFILSLVDEEKDQILSSNPDETVEESVVNISVISSVPSDPTTGNLSNPAAKEKLCNPHTVNRPFKCDTCEKEFSRKSNFRKHQRTHKGEKPYHCSFCSKQYSQRSSLNLHLRIHTGEKPYVCETCGKGFIQRVHLIVHMRRAHTGEKPYLCKTCGKCFTASSELSVHKRIHTGEKPYTCGLCGRSYRYRTDVRIHMKKAHTGEKS</sequence>